<dbReference type="RefSeq" id="WP_193909920.1">
    <property type="nucleotide sequence ID" value="NZ_PRDL01000001.1"/>
</dbReference>
<gene>
    <name evidence="1" type="ORF">C4F51_11605</name>
</gene>
<dbReference type="Proteomes" id="UP000652567">
    <property type="component" value="Unassembled WGS sequence"/>
</dbReference>
<evidence type="ECO:0000313" key="1">
    <source>
        <dbReference type="EMBL" id="MBE8717830.1"/>
    </source>
</evidence>
<comment type="caution">
    <text evidence="1">The sequence shown here is derived from an EMBL/GenBank/DDBJ whole genome shotgun (WGS) entry which is preliminary data.</text>
</comment>
<name>A0A928V608_9GAMM</name>
<evidence type="ECO:0000313" key="2">
    <source>
        <dbReference type="Proteomes" id="UP000652567"/>
    </source>
</evidence>
<reference evidence="1" key="1">
    <citation type="submission" date="2018-07" db="EMBL/GenBank/DDBJ databases">
        <title>Genome assembly of strain Ka43.</title>
        <authorList>
            <person name="Kukolya J."/>
            <person name="Nagy I."/>
            <person name="Horvath B."/>
            <person name="Toth A."/>
        </authorList>
    </citation>
    <scope>NUCLEOTIDE SEQUENCE</scope>
    <source>
        <strain evidence="1">KB43</strain>
    </source>
</reference>
<sequence>MKKVAYQAIKHLIPEDCWYKQQDYQCDIIFFDGDQQWHKPLDLDEAYAVDETDDFYPFIVVNGNLKASQLFNAETDGSTGLIVLGNLDVDNLVVGGQEIFVTGNLTVKDLFWGDYNHGSLLVKGSIRARVFINTDYGVDRQRFQSEDNIHIAHLLWDDADDDFSDIEYLQQLFRPEFLLTPDELDNDDIWSWKCWLNTTAIFTALAQSSPLLLDTIETPDNTPPEIPFFFNDEALSEENLRRFAQSKVLTGWAPEAGDELYIQYWSGSVYKRVFMIHGQPDSILAYFQSGESFACMVYLAEQKSLYGALTGKKKYVLSTAFKVIEDGDNDNWQPIDGNTEQSYRDFLLENWPILLREYSEMISLQAAFFSQVSREKFEEMMNLPLAQYHGKKYYSDDDDASLYIRGAQWQFRVENKEEEQCARISLVQQLPDDEDGEEVYDFYHIDLEEAMDGSLKPILYTQDTDGYDAEVYEVPACDLPKFRKALKYFSVLEKNIFKMNQRFWERQ</sequence>
<proteinExistence type="predicted"/>
<keyword evidence="2" id="KW-1185">Reference proteome</keyword>
<dbReference type="AlphaFoldDB" id="A0A928V608"/>
<accession>A0A928V608</accession>
<protein>
    <submittedName>
        <fullName evidence="1">Uncharacterized protein</fullName>
    </submittedName>
</protein>
<organism evidence="1 2">
    <name type="scientific">Cellvibrio polysaccharolyticus</name>
    <dbReference type="NCBI Taxonomy" id="2082724"/>
    <lineage>
        <taxon>Bacteria</taxon>
        <taxon>Pseudomonadati</taxon>
        <taxon>Pseudomonadota</taxon>
        <taxon>Gammaproteobacteria</taxon>
        <taxon>Cellvibrionales</taxon>
        <taxon>Cellvibrionaceae</taxon>
        <taxon>Cellvibrio</taxon>
    </lineage>
</organism>
<dbReference type="EMBL" id="PRDL01000001">
    <property type="protein sequence ID" value="MBE8717830.1"/>
    <property type="molecule type" value="Genomic_DNA"/>
</dbReference>